<organism evidence="5 6">
    <name type="scientific">Tetradesmus obliquus</name>
    <name type="common">Green alga</name>
    <name type="synonym">Acutodesmus obliquus</name>
    <dbReference type="NCBI Taxonomy" id="3088"/>
    <lineage>
        <taxon>Eukaryota</taxon>
        <taxon>Viridiplantae</taxon>
        <taxon>Chlorophyta</taxon>
        <taxon>core chlorophytes</taxon>
        <taxon>Chlorophyceae</taxon>
        <taxon>CS clade</taxon>
        <taxon>Sphaeropleales</taxon>
        <taxon>Scenedesmaceae</taxon>
        <taxon>Tetradesmus</taxon>
    </lineage>
</organism>
<evidence type="ECO:0000256" key="3">
    <source>
        <dbReference type="PROSITE-ProRule" id="PRU00221"/>
    </source>
</evidence>
<feature type="compositionally biased region" description="Low complexity" evidence="4">
    <location>
        <begin position="258"/>
        <end position="277"/>
    </location>
</feature>
<feature type="repeat" description="WD" evidence="3">
    <location>
        <begin position="396"/>
        <end position="437"/>
    </location>
</feature>
<feature type="region of interest" description="Disordered" evidence="4">
    <location>
        <begin position="236"/>
        <end position="286"/>
    </location>
</feature>
<dbReference type="InterPro" id="IPR001680">
    <property type="entry name" value="WD40_rpt"/>
</dbReference>
<evidence type="ECO:0000256" key="4">
    <source>
        <dbReference type="SAM" id="MobiDB-lite"/>
    </source>
</evidence>
<protein>
    <recommendedName>
        <fullName evidence="7">DUF2415 domain-containing protein</fullName>
    </recommendedName>
</protein>
<dbReference type="Gene3D" id="2.130.10.10">
    <property type="entry name" value="YVTN repeat-like/Quinoprotein amine dehydrogenase"/>
    <property type="match status" value="1"/>
</dbReference>
<dbReference type="InterPro" id="IPR036322">
    <property type="entry name" value="WD40_repeat_dom_sf"/>
</dbReference>
<dbReference type="PROSITE" id="PS50082">
    <property type="entry name" value="WD_REPEATS_2"/>
    <property type="match status" value="1"/>
</dbReference>
<keyword evidence="1 3" id="KW-0853">WD repeat</keyword>
<evidence type="ECO:0000313" key="6">
    <source>
        <dbReference type="Proteomes" id="UP001244341"/>
    </source>
</evidence>
<keyword evidence="2" id="KW-0677">Repeat</keyword>
<dbReference type="PANTHER" id="PTHR43991:SF12">
    <property type="entry name" value="WD REPEAT PROTEIN (AFU_ORTHOLOGUE AFUA_8G05640)"/>
    <property type="match status" value="1"/>
</dbReference>
<keyword evidence="6" id="KW-1185">Reference proteome</keyword>
<feature type="region of interest" description="Disordered" evidence="4">
    <location>
        <begin position="1"/>
        <end position="25"/>
    </location>
</feature>
<name>A0ABY8TKL1_TETOB</name>
<feature type="compositionally biased region" description="Acidic residues" evidence="4">
    <location>
        <begin position="236"/>
        <end position="250"/>
    </location>
</feature>
<dbReference type="SUPFAM" id="SSF50978">
    <property type="entry name" value="WD40 repeat-like"/>
    <property type="match status" value="1"/>
</dbReference>
<dbReference type="Proteomes" id="UP001244341">
    <property type="component" value="Chromosome 1b"/>
</dbReference>
<dbReference type="InterPro" id="IPR019775">
    <property type="entry name" value="WD40_repeat_CS"/>
</dbReference>
<gene>
    <name evidence="5" type="ORF">OEZ85_008262</name>
</gene>
<dbReference type="EMBL" id="CP126208">
    <property type="protein sequence ID" value="WIA08841.1"/>
    <property type="molecule type" value="Genomic_DNA"/>
</dbReference>
<dbReference type="PROSITE" id="PS50294">
    <property type="entry name" value="WD_REPEATS_REGION"/>
    <property type="match status" value="1"/>
</dbReference>
<sequence>MADDAVDLTGEEAADGGYSRASSSCAPSGFLSGLAECDSCSEDEQPVEEFLQDEHELADTTARQHEEDGRDLQGIPWGRLQVPRERYRQQRLQQYRNYMNCIPDEDWDAVRAELVAPWPQPRPLPRQRASYRFVRNWRGVPSSIVHFQLRNLLWAASAHDVFVVYDNRVQHWNSATRRCEDVLDLRGAPKGPRLPSMGRVQVSTLAVSCGLLAAGGFTGELVLGRLARHEPEACWGDEDSEYEEDTEEEPAEQRCWQERGQQQQHHPQQQQQQQQQQQRHEEHEALMGAAGPAACEVLHSCRVTQSENGITNGIEIFDSCSFGCCVMTSNNDCCVRLFDVTGMRPQQRLAFPFAVNYATARPDGAGLGGGPLLAVVGDDPLTWLMDSRSGLEVMKLEGHRDFSFAVEWHPAGQLLATGNQDSTMRVWDVRQPSSPLAVLGGSLGAIRSLRFSSDGSCLAAAEPADFVHVYDVASGFSRVQEIDLFGEVAGISFSPDASALFVAISDSMYSSLLQYQRAPPVCG</sequence>
<dbReference type="PANTHER" id="PTHR43991">
    <property type="entry name" value="WD REPEAT PROTEIN (AFU_ORTHOLOGUE AFUA_8G05640)-RELATED"/>
    <property type="match status" value="1"/>
</dbReference>
<dbReference type="Pfam" id="PF00400">
    <property type="entry name" value="WD40"/>
    <property type="match status" value="1"/>
</dbReference>
<feature type="compositionally biased region" description="Acidic residues" evidence="4">
    <location>
        <begin position="1"/>
        <end position="14"/>
    </location>
</feature>
<dbReference type="PROSITE" id="PS00678">
    <property type="entry name" value="WD_REPEATS_1"/>
    <property type="match status" value="1"/>
</dbReference>
<dbReference type="InterPro" id="IPR015943">
    <property type="entry name" value="WD40/YVTN_repeat-like_dom_sf"/>
</dbReference>
<evidence type="ECO:0000313" key="5">
    <source>
        <dbReference type="EMBL" id="WIA08841.1"/>
    </source>
</evidence>
<reference evidence="5 6" key="1">
    <citation type="submission" date="2023-05" db="EMBL/GenBank/DDBJ databases">
        <title>A 100% complete, gapless, phased diploid assembly of the Scenedesmus obliquus UTEX 3031 genome.</title>
        <authorList>
            <person name="Biondi T.C."/>
            <person name="Hanschen E.R."/>
            <person name="Kwon T."/>
            <person name="Eng W."/>
            <person name="Kruse C.P.S."/>
            <person name="Koehler S.I."/>
            <person name="Kunde Y."/>
            <person name="Gleasner C.D."/>
            <person name="You Mak K.T."/>
            <person name="Polle J."/>
            <person name="Hovde B.T."/>
            <person name="Starkenburg S.R."/>
        </authorList>
    </citation>
    <scope>NUCLEOTIDE SEQUENCE [LARGE SCALE GENOMIC DNA]</scope>
    <source>
        <strain evidence="5 6">DOE0152z</strain>
    </source>
</reference>
<proteinExistence type="predicted"/>
<evidence type="ECO:0000256" key="1">
    <source>
        <dbReference type="ARBA" id="ARBA00022574"/>
    </source>
</evidence>
<evidence type="ECO:0008006" key="7">
    <source>
        <dbReference type="Google" id="ProtNLM"/>
    </source>
</evidence>
<evidence type="ECO:0000256" key="2">
    <source>
        <dbReference type="ARBA" id="ARBA00022737"/>
    </source>
</evidence>
<dbReference type="SMART" id="SM00320">
    <property type="entry name" value="WD40"/>
    <property type="match status" value="3"/>
</dbReference>
<accession>A0ABY8TKL1</accession>